<evidence type="ECO:0000313" key="1">
    <source>
        <dbReference type="EMBL" id="OHV97783.1"/>
    </source>
</evidence>
<name>A0A1S1UF58_9BURK</name>
<dbReference type="Proteomes" id="UP000179840">
    <property type="component" value="Unassembled WGS sequence"/>
</dbReference>
<organism evidence="1 2">
    <name type="scientific">Janthinobacterium lividum</name>
    <dbReference type="NCBI Taxonomy" id="29581"/>
    <lineage>
        <taxon>Bacteria</taxon>
        <taxon>Pseudomonadati</taxon>
        <taxon>Pseudomonadota</taxon>
        <taxon>Betaproteobacteria</taxon>
        <taxon>Burkholderiales</taxon>
        <taxon>Oxalobacteraceae</taxon>
        <taxon>Janthinobacterium</taxon>
    </lineage>
</organism>
<accession>A0A1S1UF58</accession>
<reference evidence="1 2" key="1">
    <citation type="submission" date="2015-06" db="EMBL/GenBank/DDBJ databases">
        <title>Draft genome sequencing of a biphenyl-degrading bacterium, Janthinobacterium lividum MEG1.</title>
        <authorList>
            <person name="Shimodaira J."/>
            <person name="Hatta T."/>
        </authorList>
    </citation>
    <scope>NUCLEOTIDE SEQUENCE [LARGE SCALE GENOMIC DNA]</scope>
    <source>
        <strain evidence="1 2">MEG1</strain>
    </source>
</reference>
<comment type="caution">
    <text evidence="1">The sequence shown here is derived from an EMBL/GenBank/DDBJ whole genome shotgun (WGS) entry which is preliminary data.</text>
</comment>
<dbReference type="EMBL" id="LFKP01000005">
    <property type="protein sequence ID" value="OHV97783.1"/>
    <property type="molecule type" value="Genomic_DNA"/>
</dbReference>
<sequence>MLGACALISLAQSAESSVETAAAKVLSGRYQVYGGSLAEMLPPTPNDRHVSFRFKGQSARDLFNGIGPDVRRGHACSGAPEDRERRRGHLLCVYSRETGYTCLLGLDLRTGTSEAGGVC</sequence>
<gene>
    <name evidence="1" type="ORF">AKG95_07275</name>
</gene>
<evidence type="ECO:0000313" key="2">
    <source>
        <dbReference type="Proteomes" id="UP000179840"/>
    </source>
</evidence>
<protein>
    <submittedName>
        <fullName evidence="1">Uncharacterized protein</fullName>
    </submittedName>
</protein>
<dbReference type="AlphaFoldDB" id="A0A1S1UF58"/>
<proteinExistence type="predicted"/>